<dbReference type="PROSITE" id="PS51898">
    <property type="entry name" value="TYR_RECOMBINASE"/>
    <property type="match status" value="1"/>
</dbReference>
<accession>A0A5B8I8D6</accession>
<dbReference type="CDD" id="cd01189">
    <property type="entry name" value="INT_ICEBs1_C_like"/>
    <property type="match status" value="1"/>
</dbReference>
<dbReference type="GO" id="GO:0015074">
    <property type="term" value="P:DNA integration"/>
    <property type="evidence" value="ECO:0007669"/>
    <property type="project" value="UniProtKB-KW"/>
</dbReference>
<dbReference type="Pfam" id="PF00589">
    <property type="entry name" value="Phage_integrase"/>
    <property type="match status" value="1"/>
</dbReference>
<dbReference type="InterPro" id="IPR011010">
    <property type="entry name" value="DNA_brk_join_enz"/>
</dbReference>
<evidence type="ECO:0000259" key="5">
    <source>
        <dbReference type="PROSITE" id="PS51898"/>
    </source>
</evidence>
<protein>
    <submittedName>
        <fullName evidence="6">Site-specific integrase</fullName>
    </submittedName>
</protein>
<evidence type="ECO:0000256" key="3">
    <source>
        <dbReference type="ARBA" id="ARBA00023125"/>
    </source>
</evidence>
<dbReference type="KEGG" id="lit:FPZ52_10575"/>
<keyword evidence="3" id="KW-0238">DNA-binding</keyword>
<dbReference type="GO" id="GO:0006310">
    <property type="term" value="P:DNA recombination"/>
    <property type="evidence" value="ECO:0007669"/>
    <property type="project" value="UniProtKB-KW"/>
</dbReference>
<evidence type="ECO:0000256" key="4">
    <source>
        <dbReference type="ARBA" id="ARBA00023172"/>
    </source>
</evidence>
<dbReference type="Proteomes" id="UP000318483">
    <property type="component" value="Chromosome"/>
</dbReference>
<dbReference type="GO" id="GO:0003677">
    <property type="term" value="F:DNA binding"/>
    <property type="evidence" value="ECO:0007669"/>
    <property type="project" value="UniProtKB-KW"/>
</dbReference>
<feature type="domain" description="Tyr recombinase" evidence="5">
    <location>
        <begin position="147"/>
        <end position="319"/>
    </location>
</feature>
<dbReference type="Gene3D" id="1.10.443.10">
    <property type="entry name" value="Intergrase catalytic core"/>
    <property type="match status" value="1"/>
</dbReference>
<name>A0A5B8I8D6_9RHOB</name>
<proteinExistence type="inferred from homology"/>
<organism evidence="6 7">
    <name type="scientific">Qingshengfaniella alkalisoli</name>
    <dbReference type="NCBI Taxonomy" id="2599296"/>
    <lineage>
        <taxon>Bacteria</taxon>
        <taxon>Pseudomonadati</taxon>
        <taxon>Pseudomonadota</taxon>
        <taxon>Alphaproteobacteria</taxon>
        <taxon>Rhodobacterales</taxon>
        <taxon>Paracoccaceae</taxon>
        <taxon>Qingshengfaniella</taxon>
    </lineage>
</organism>
<sequence length="342" mass="38193">MPLKLHRRGQVWHYSGTVAGRRLRGTTGATEKAQAERVAAEVEHLAWQRRFDGPGAGLTMAQVFNAYLDADKPERFLLKLAEYWKNTPVEQIRAETIRRAAKKIYPHASEPTWNRQVIKPTQAAINYAAELGWCAKISVKRYPESPEEKTPATLEWVTAFAEQAVEDDLPHLAALCLFMFGTAARVGESCRLVWDDVDLTAGTATLRLFKPTPWTRLAHLPPEVIAALANIPSNRKPDELVFVYSGRGSVRGPWNNVCKRAGIERLTPHCCRHGFATTMLHLGFDAKTVAERGGWKDATTVLRTYAHAMADATVTNALFGTKLTQARNPALSNNRKKRRKSV</sequence>
<dbReference type="PANTHER" id="PTHR30349:SF41">
    <property type="entry name" value="INTEGRASE_RECOMBINASE PROTEIN MJ0367-RELATED"/>
    <property type="match status" value="1"/>
</dbReference>
<evidence type="ECO:0000313" key="7">
    <source>
        <dbReference type="Proteomes" id="UP000318483"/>
    </source>
</evidence>
<comment type="similarity">
    <text evidence="1">Belongs to the 'phage' integrase family.</text>
</comment>
<evidence type="ECO:0000313" key="6">
    <source>
        <dbReference type="EMBL" id="QDY70019.1"/>
    </source>
</evidence>
<dbReference type="PANTHER" id="PTHR30349">
    <property type="entry name" value="PHAGE INTEGRASE-RELATED"/>
    <property type="match status" value="1"/>
</dbReference>
<dbReference type="InterPro" id="IPR013762">
    <property type="entry name" value="Integrase-like_cat_sf"/>
</dbReference>
<dbReference type="EMBL" id="CP042261">
    <property type="protein sequence ID" value="QDY70019.1"/>
    <property type="molecule type" value="Genomic_DNA"/>
</dbReference>
<reference evidence="6 7" key="1">
    <citation type="submission" date="2019-07" db="EMBL/GenBank/DDBJ databases">
        <title>Litoreibacter alkalisoli sp. nov., isolated from saline-alkaline soil.</title>
        <authorList>
            <person name="Wang S."/>
            <person name="Xu L."/>
            <person name="Xing Y.-T."/>
            <person name="Sun J.-Q."/>
        </authorList>
    </citation>
    <scope>NUCLEOTIDE SEQUENCE [LARGE SCALE GENOMIC DNA]</scope>
    <source>
        <strain evidence="6 7">LN3S51</strain>
    </source>
</reference>
<dbReference type="AlphaFoldDB" id="A0A5B8I8D6"/>
<dbReference type="OrthoDB" id="7216962at2"/>
<gene>
    <name evidence="6" type="ORF">FPZ52_10575</name>
</gene>
<dbReference type="InterPro" id="IPR050090">
    <property type="entry name" value="Tyrosine_recombinase_XerCD"/>
</dbReference>
<keyword evidence="7" id="KW-1185">Reference proteome</keyword>
<dbReference type="SUPFAM" id="SSF56349">
    <property type="entry name" value="DNA breaking-rejoining enzymes"/>
    <property type="match status" value="1"/>
</dbReference>
<dbReference type="InterPro" id="IPR002104">
    <property type="entry name" value="Integrase_catalytic"/>
</dbReference>
<evidence type="ECO:0000256" key="2">
    <source>
        <dbReference type="ARBA" id="ARBA00022908"/>
    </source>
</evidence>
<keyword evidence="4" id="KW-0233">DNA recombination</keyword>
<keyword evidence="2" id="KW-0229">DNA integration</keyword>
<evidence type="ECO:0000256" key="1">
    <source>
        <dbReference type="ARBA" id="ARBA00008857"/>
    </source>
</evidence>